<evidence type="ECO:0000313" key="2">
    <source>
        <dbReference type="EMBL" id="CAJ1371575.1"/>
    </source>
</evidence>
<feature type="compositionally biased region" description="Pro residues" evidence="1">
    <location>
        <begin position="18"/>
        <end position="30"/>
    </location>
</feature>
<keyword evidence="3" id="KW-1185">Reference proteome</keyword>
<comment type="caution">
    <text evidence="2">The sequence shown here is derived from an EMBL/GenBank/DDBJ whole genome shotgun (WGS) entry which is preliminary data.</text>
</comment>
<sequence>MVLSVPNLARLPASPTAPSAPRPSHAPPPARGAAPRGRSRRALLAGLGLGLGLRRAARAESALSEEQKLQILQEVQSMGDIAVTAPTVQEEEAAWTRMLDRFAGLPDIEVRVRCNRGNSLARQGKLQATAERIGASRWRRCRTTTAQSSWCRMQRTLT</sequence>
<proteinExistence type="predicted"/>
<feature type="region of interest" description="Disordered" evidence="1">
    <location>
        <begin position="1"/>
        <end position="38"/>
    </location>
</feature>
<dbReference type="AlphaFoldDB" id="A0AA36HMZ5"/>
<organism evidence="2 3">
    <name type="scientific">Effrenium voratum</name>
    <dbReference type="NCBI Taxonomy" id="2562239"/>
    <lineage>
        <taxon>Eukaryota</taxon>
        <taxon>Sar</taxon>
        <taxon>Alveolata</taxon>
        <taxon>Dinophyceae</taxon>
        <taxon>Suessiales</taxon>
        <taxon>Symbiodiniaceae</taxon>
        <taxon>Effrenium</taxon>
    </lineage>
</organism>
<evidence type="ECO:0000256" key="1">
    <source>
        <dbReference type="SAM" id="MobiDB-lite"/>
    </source>
</evidence>
<accession>A0AA36HMZ5</accession>
<gene>
    <name evidence="2" type="ORF">EVOR1521_LOCUS1869</name>
</gene>
<feature type="compositionally biased region" description="Low complexity" evidence="1">
    <location>
        <begin position="8"/>
        <end position="17"/>
    </location>
</feature>
<dbReference type="Proteomes" id="UP001178507">
    <property type="component" value="Unassembled WGS sequence"/>
</dbReference>
<dbReference type="EMBL" id="CAUJNA010000088">
    <property type="protein sequence ID" value="CAJ1371575.1"/>
    <property type="molecule type" value="Genomic_DNA"/>
</dbReference>
<protein>
    <submittedName>
        <fullName evidence="2">Uncharacterized protein</fullName>
    </submittedName>
</protein>
<evidence type="ECO:0000313" key="3">
    <source>
        <dbReference type="Proteomes" id="UP001178507"/>
    </source>
</evidence>
<name>A0AA36HMZ5_9DINO</name>
<reference evidence="2" key="1">
    <citation type="submission" date="2023-08" db="EMBL/GenBank/DDBJ databases">
        <authorList>
            <person name="Chen Y."/>
            <person name="Shah S."/>
            <person name="Dougan E. K."/>
            <person name="Thang M."/>
            <person name="Chan C."/>
        </authorList>
    </citation>
    <scope>NUCLEOTIDE SEQUENCE</scope>
</reference>